<reference evidence="1" key="1">
    <citation type="submission" date="2019-08" db="EMBL/GenBank/DDBJ databases">
        <authorList>
            <person name="Kucharzyk K."/>
            <person name="Murdoch R.W."/>
            <person name="Higgins S."/>
            <person name="Loffler F."/>
        </authorList>
    </citation>
    <scope>NUCLEOTIDE SEQUENCE</scope>
</reference>
<accession>A0A645BBU6</accession>
<organism evidence="1">
    <name type="scientific">bioreactor metagenome</name>
    <dbReference type="NCBI Taxonomy" id="1076179"/>
    <lineage>
        <taxon>unclassified sequences</taxon>
        <taxon>metagenomes</taxon>
        <taxon>ecological metagenomes</taxon>
    </lineage>
</organism>
<comment type="caution">
    <text evidence="1">The sequence shown here is derived from an EMBL/GenBank/DDBJ whole genome shotgun (WGS) entry which is preliminary data.</text>
</comment>
<sequence length="105" mass="11757">MGELNNNSGFNRYGFKDVKFPRGIDKIGNKNVKVSIYCPSANENSKSESKDVFPKLNISERIGDNWQNANFDLSDLEVLEQRIPLYKKALLEAGGVFNETAGIQT</sequence>
<proteinExistence type="predicted"/>
<dbReference type="EMBL" id="VSSQ01017162">
    <property type="protein sequence ID" value="MPM59184.1"/>
    <property type="molecule type" value="Genomic_DNA"/>
</dbReference>
<dbReference type="AlphaFoldDB" id="A0A645BBU6"/>
<gene>
    <name evidence="1" type="ORF">SDC9_106024</name>
</gene>
<name>A0A645BBU6_9ZZZZ</name>
<protein>
    <submittedName>
        <fullName evidence="1">Uncharacterized protein</fullName>
    </submittedName>
</protein>
<evidence type="ECO:0000313" key="1">
    <source>
        <dbReference type="EMBL" id="MPM59184.1"/>
    </source>
</evidence>